<feature type="compositionally biased region" description="Basic and acidic residues" evidence="1">
    <location>
        <begin position="30"/>
        <end position="39"/>
    </location>
</feature>
<name>A0A6S6ZV03_9BURK</name>
<dbReference type="InterPro" id="IPR038610">
    <property type="entry name" value="FliK-like_C_sf"/>
</dbReference>
<feature type="region of interest" description="Disordered" evidence="1">
    <location>
        <begin position="1"/>
        <end position="62"/>
    </location>
</feature>
<protein>
    <recommendedName>
        <fullName evidence="4">Flagellar hook-length control protein-like C-terminal domain-containing protein</fullName>
    </recommendedName>
</protein>
<dbReference type="Gene3D" id="3.30.750.140">
    <property type="match status" value="1"/>
</dbReference>
<dbReference type="EMBL" id="CADIJO010000006">
    <property type="protein sequence ID" value="CAB3692488.1"/>
    <property type="molecule type" value="Genomic_DNA"/>
</dbReference>
<dbReference type="AlphaFoldDB" id="A0A6S6ZV03"/>
<organism evidence="2 3">
    <name type="scientific">Achromobacter deleyi</name>
    <dbReference type="NCBI Taxonomy" id="1353891"/>
    <lineage>
        <taxon>Bacteria</taxon>
        <taxon>Pseudomonadati</taxon>
        <taxon>Pseudomonadota</taxon>
        <taxon>Betaproteobacteria</taxon>
        <taxon>Burkholderiales</taxon>
        <taxon>Alcaligenaceae</taxon>
        <taxon>Achromobacter</taxon>
    </lineage>
</organism>
<proteinExistence type="predicted"/>
<dbReference type="RefSeq" id="WP_175193350.1">
    <property type="nucleotide sequence ID" value="NZ_CADIJO010000006.1"/>
</dbReference>
<gene>
    <name evidence="2" type="ORF">LMG3458_02203</name>
</gene>
<evidence type="ECO:0000313" key="3">
    <source>
        <dbReference type="Proteomes" id="UP000494111"/>
    </source>
</evidence>
<accession>A0A6S6ZV03</accession>
<sequence length="188" mass="19443">MSIDRRIGLETAIPQGTGLAQSDGQAPGRHASDADRRAFEQALAQDPDADGKPPAAPAAATPFSLFGAGASTAPVPAEAPSSALADALLGSAEQLLVADGSQGRRQVRVELKDDVLPGVSVSVYEEEGRVVADFVCANEASRERLNAMARPLAEQLADSLARPARVRVSADDPEYPCLAETDASAPAR</sequence>
<reference evidence="2 3" key="1">
    <citation type="submission" date="2020-04" db="EMBL/GenBank/DDBJ databases">
        <authorList>
            <person name="De Canck E."/>
        </authorList>
    </citation>
    <scope>NUCLEOTIDE SEQUENCE [LARGE SCALE GENOMIC DNA]</scope>
    <source>
        <strain evidence="2 3">LMG 3458</strain>
    </source>
</reference>
<dbReference type="Proteomes" id="UP000494111">
    <property type="component" value="Unassembled WGS sequence"/>
</dbReference>
<evidence type="ECO:0000313" key="2">
    <source>
        <dbReference type="EMBL" id="CAB3692488.1"/>
    </source>
</evidence>
<evidence type="ECO:0008006" key="4">
    <source>
        <dbReference type="Google" id="ProtNLM"/>
    </source>
</evidence>
<evidence type="ECO:0000256" key="1">
    <source>
        <dbReference type="SAM" id="MobiDB-lite"/>
    </source>
</evidence>